<dbReference type="STRING" id="416450.A0A1V6Q932"/>
<protein>
    <submittedName>
        <fullName evidence="2">Uncharacterized protein</fullName>
    </submittedName>
</protein>
<evidence type="ECO:0000256" key="1">
    <source>
        <dbReference type="SAM" id="MobiDB-lite"/>
    </source>
</evidence>
<keyword evidence="3" id="KW-1185">Reference proteome</keyword>
<comment type="caution">
    <text evidence="2">The sequence shown here is derived from an EMBL/GenBank/DDBJ whole genome shotgun (WGS) entry which is preliminary data.</text>
</comment>
<feature type="compositionally biased region" description="Polar residues" evidence="1">
    <location>
        <begin position="971"/>
        <end position="980"/>
    </location>
</feature>
<accession>A0A1V6Q932</accession>
<evidence type="ECO:0000313" key="2">
    <source>
        <dbReference type="EMBL" id="OQD85749.1"/>
    </source>
</evidence>
<sequence>MSRCLHPGRILPFGRRPAILRLPYIPRRSIAPFSRPTWDKHIQERSKQDREINYSEEIEFMRSYDDIAHPALKNGAKKDINNWIPLLEQYVSTQVPKPAGQSGKLPPISDHEPYIEQAHALMGCLWDARAHYQYELLVHLGSNMKQWSTVHAILNRLIDTYELVAPHMTPRHPAPFFDWGKPLPGMRDWDRVDRDDPSTLEIPVDENATLSKLSQGTRERSRFKWCRIKPLPADKLSLDEMTVEPKARFFGEKILAEVLSNLGSLVLAAADSTPEESKLAMSCVFRILARLHHAGLISDRVYKYPTPDASQVAFRPPGLHYLSSSIMSVLTDAAWHEHEAQVAAAAADTGEKSPFLPFKMSIRELGPEIWLELILWCCVEHGHSKEGALLVNRMIKKSGDQAWKAESWVPLLKDLNAVQQTNLSVEQSWRRPGQDSAPQTFKGRQKPPFHGLGKRTISTEVLVSLRNGLANRAYQGLGENGYLPKELDKLSAPLTSLINPPGALDELKPTSMIGNWHIVRVMEAGCFYPWTDPVAFEELLRSNNNVVPPWTGGASDEAQRAEEKTPLQFYDETAAMVGLIEFNLNCYARDRQSGRLFHEYAWLQNIIDASKTRHIEAFFEELGQFNNENEYPFFDSAGNVPQKLYETSVPQVSKVTLANILDLVTTTGAYEFGNQMIQATDMDGPPIPRDLYQDQAVAPSLLRFAAASNNAELATDVIQALKTPLSVNTVKALINFHIARHNWDRVVLMLTFMTDYHLKSWAYSNIIALSAEMIRLDGVIEQKKRDGTFTPADTKQLDRATDLFLRIFRGEFKTNKRERQGRSLQSVSYQDRVLYRMHRVLSTIPGIMPRILKGVKTHPGIISAMKIEMIPPSSFHVLFAAIVDRHGAVFGKKFWDKWCVDWVSPRRRLQRPGGVSRLLYSHERDHRHGDPNFDPAWQQQIKTHATVADMTTVRILARAAVREYAAKSHSHQGQQSTQENLPPPTSVQYDDQIQDDITQIFDRSITYKPTPQPSKPSQIQPENQNPHAKPPSSELESVLDHCLRSFLLYGLPEDQLDIEIPGHLRRMQKRRLMATATGKNVRRRVKKNFEDPWMQSSWPLHLANDVPESREAQKSL</sequence>
<feature type="compositionally biased region" description="Polar residues" evidence="1">
    <location>
        <begin position="1015"/>
        <end position="1026"/>
    </location>
</feature>
<feature type="region of interest" description="Disordered" evidence="1">
    <location>
        <begin position="966"/>
        <end position="989"/>
    </location>
</feature>
<feature type="region of interest" description="Disordered" evidence="1">
    <location>
        <begin position="1006"/>
        <end position="1036"/>
    </location>
</feature>
<evidence type="ECO:0000313" key="3">
    <source>
        <dbReference type="Proteomes" id="UP000191672"/>
    </source>
</evidence>
<feature type="region of interest" description="Disordered" evidence="1">
    <location>
        <begin position="425"/>
        <end position="449"/>
    </location>
</feature>
<dbReference type="Proteomes" id="UP000191672">
    <property type="component" value="Unassembled WGS sequence"/>
</dbReference>
<dbReference type="EMBL" id="MDYN01000009">
    <property type="protein sequence ID" value="OQD85749.1"/>
    <property type="molecule type" value="Genomic_DNA"/>
</dbReference>
<organism evidence="2 3">
    <name type="scientific">Penicillium antarcticum</name>
    <dbReference type="NCBI Taxonomy" id="416450"/>
    <lineage>
        <taxon>Eukaryota</taxon>
        <taxon>Fungi</taxon>
        <taxon>Dikarya</taxon>
        <taxon>Ascomycota</taxon>
        <taxon>Pezizomycotina</taxon>
        <taxon>Eurotiomycetes</taxon>
        <taxon>Eurotiomycetidae</taxon>
        <taxon>Eurotiales</taxon>
        <taxon>Aspergillaceae</taxon>
        <taxon>Penicillium</taxon>
    </lineage>
</organism>
<proteinExistence type="predicted"/>
<reference evidence="3" key="1">
    <citation type="journal article" date="2017" name="Nat. Microbiol.">
        <title>Global analysis of biosynthetic gene clusters reveals vast potential of secondary metabolite production in Penicillium species.</title>
        <authorList>
            <person name="Nielsen J.C."/>
            <person name="Grijseels S."/>
            <person name="Prigent S."/>
            <person name="Ji B."/>
            <person name="Dainat J."/>
            <person name="Nielsen K.F."/>
            <person name="Frisvad J.C."/>
            <person name="Workman M."/>
            <person name="Nielsen J."/>
        </authorList>
    </citation>
    <scope>NUCLEOTIDE SEQUENCE [LARGE SCALE GENOMIC DNA]</scope>
    <source>
        <strain evidence="3">IBT 31811</strain>
    </source>
</reference>
<name>A0A1V6Q932_9EURO</name>
<dbReference type="AlphaFoldDB" id="A0A1V6Q932"/>
<gene>
    <name evidence="2" type="ORF">PENANT_c009G10190</name>
</gene>